<dbReference type="Proteomes" id="UP001165101">
    <property type="component" value="Unassembled WGS sequence"/>
</dbReference>
<accession>A0ACB5TN18</accession>
<reference evidence="1" key="1">
    <citation type="submission" date="2023-04" db="EMBL/GenBank/DDBJ databases">
        <title>Candida boidinii NBRC 1967.</title>
        <authorList>
            <person name="Ichikawa N."/>
            <person name="Sato H."/>
            <person name="Tonouchi N."/>
        </authorList>
    </citation>
    <scope>NUCLEOTIDE SEQUENCE</scope>
    <source>
        <strain evidence="1">NBRC 1967</strain>
    </source>
</reference>
<organism evidence="1 2">
    <name type="scientific">Candida boidinii</name>
    <name type="common">Yeast</name>
    <dbReference type="NCBI Taxonomy" id="5477"/>
    <lineage>
        <taxon>Eukaryota</taxon>
        <taxon>Fungi</taxon>
        <taxon>Dikarya</taxon>
        <taxon>Ascomycota</taxon>
        <taxon>Saccharomycotina</taxon>
        <taxon>Pichiomycetes</taxon>
        <taxon>Pichiales</taxon>
        <taxon>Pichiaceae</taxon>
        <taxon>Ogataea</taxon>
        <taxon>Ogataea/Candida clade</taxon>
    </lineage>
</organism>
<sequence>MRRGVDSNGDVANFVETEQILLYNNLHPNPDNNENKLNYSKFKIIRGSIPLFFTQDSSKLQPTPIVKKDYKTNKSYLIKHFNNLEKFYNKELELSIDKNITNNEYKQFTVVNLINKSKKEQKLGEMFSSILNELSINNCWFDFHAICKGLNFDNINLLLDETINNDDNNKTTTTVNENLLNYSYSSNYLDLKQKGIFRINCIDCLDRTNIISKFLSSKILERQLKDLNILNIRQQHQQDNNKSNNDIISIMNTKKFNFKYSNLWADNGDSISNQYASTNALKGDFTRTSKRKYSGILNDGYLTLIRYFNNYIRDYYNQILIDFLIGNAKFEIFEIFESNFNNFDPNLKIEADLNKKIIFNLILKSCINNNNTHSTTDNFRKKLNNNSNIDKKEVIIDAFWCKSCFEINTLINYKKPLKDIILILTNENLRLISYDLNEKTEDIEKIVRDDTDIEGEMEPDTEIEDNNNSNNNNNNNNGSGEIYDTGSETIKRIEIYKIKNTDLIKFNHGCYYFNIDSNLSKNKDKNIGLKFQFNKFTLEIMNLKDGSETDDILISPSLKQIQDERYKNEENVHLLSDDFQQHSDQKLPILNISDDDDKEESKEENGDGLEDVNDLKFLAVKFPQDASPSAKQRAISLISKFCYTAETAENDIVSLEKARRHTPLINTLSYQVKKFIWS</sequence>
<evidence type="ECO:0000313" key="2">
    <source>
        <dbReference type="Proteomes" id="UP001165101"/>
    </source>
</evidence>
<keyword evidence="2" id="KW-1185">Reference proteome</keyword>
<gene>
    <name evidence="1" type="ORF">Cboi01_000248400</name>
</gene>
<comment type="caution">
    <text evidence="1">The sequence shown here is derived from an EMBL/GenBank/DDBJ whole genome shotgun (WGS) entry which is preliminary data.</text>
</comment>
<proteinExistence type="predicted"/>
<name>A0ACB5TN18_CANBO</name>
<dbReference type="EMBL" id="BSXV01001134">
    <property type="protein sequence ID" value="GME91874.1"/>
    <property type="molecule type" value="Genomic_DNA"/>
</dbReference>
<evidence type="ECO:0000313" key="1">
    <source>
        <dbReference type="EMBL" id="GME91874.1"/>
    </source>
</evidence>
<protein>
    <submittedName>
        <fullName evidence="1">Unnamed protein product</fullName>
    </submittedName>
</protein>